<sequence length="233" mass="26186">MSNLVEIKELGKCYGKKKVMNNLSLSLESGRIVGILGPNGSGKSTLIKMMAGVLKPTSGQITINGYPVGVNTKKIVSYLPERTYLNPSMKVKEAVDYFADFYEDFSKQKALDMLEKFGINEQDKIKSLSKGTREKVQIVLVMSREAKLYLLDEPMGGVDPAAREYILRTIISNYNEDATVVITTHLISDIENVLDEVVFIKQGEVYLKESVDDIRTKYNKSVDALFREVFVCY</sequence>
<evidence type="ECO:0000256" key="3">
    <source>
        <dbReference type="ARBA" id="ARBA00022840"/>
    </source>
</evidence>
<evidence type="ECO:0000313" key="5">
    <source>
        <dbReference type="EMBL" id="MEQ2379378.1"/>
    </source>
</evidence>
<dbReference type="GO" id="GO:0005524">
    <property type="term" value="F:ATP binding"/>
    <property type="evidence" value="ECO:0007669"/>
    <property type="project" value="UniProtKB-KW"/>
</dbReference>
<dbReference type="Gene3D" id="3.40.50.300">
    <property type="entry name" value="P-loop containing nucleotide triphosphate hydrolases"/>
    <property type="match status" value="1"/>
</dbReference>
<protein>
    <submittedName>
        <fullName evidence="5">ABC transporter ATP-binding protein</fullName>
    </submittedName>
</protein>
<dbReference type="EMBL" id="JBBMER010000003">
    <property type="protein sequence ID" value="MEQ2379378.1"/>
    <property type="molecule type" value="Genomic_DNA"/>
</dbReference>
<dbReference type="PANTHER" id="PTHR42939:SF1">
    <property type="entry name" value="ABC TRANSPORTER ATP-BINDING PROTEIN ALBC-RELATED"/>
    <property type="match status" value="1"/>
</dbReference>
<organism evidence="5 6">
    <name type="scientific">[Lactobacillus] rogosae</name>
    <dbReference type="NCBI Taxonomy" id="706562"/>
    <lineage>
        <taxon>Bacteria</taxon>
        <taxon>Bacillati</taxon>
        <taxon>Bacillota</taxon>
        <taxon>Clostridia</taxon>
        <taxon>Lachnospirales</taxon>
        <taxon>Lachnospiraceae</taxon>
        <taxon>Lachnospira</taxon>
    </lineage>
</organism>
<dbReference type="SUPFAM" id="SSF52540">
    <property type="entry name" value="P-loop containing nucleoside triphosphate hydrolases"/>
    <property type="match status" value="1"/>
</dbReference>
<dbReference type="InterPro" id="IPR003439">
    <property type="entry name" value="ABC_transporter-like_ATP-bd"/>
</dbReference>
<reference evidence="5 6" key="1">
    <citation type="submission" date="2024-03" db="EMBL/GenBank/DDBJ databases">
        <title>Human intestinal bacterial collection.</title>
        <authorList>
            <person name="Pauvert C."/>
            <person name="Hitch T.C.A."/>
            <person name="Clavel T."/>
        </authorList>
    </citation>
    <scope>NUCLEOTIDE SEQUENCE [LARGE SCALE GENOMIC DNA]</scope>
    <source>
        <strain evidence="5 6">CLA-AA-H255</strain>
    </source>
</reference>
<dbReference type="PROSITE" id="PS50893">
    <property type="entry name" value="ABC_TRANSPORTER_2"/>
    <property type="match status" value="1"/>
</dbReference>
<dbReference type="InterPro" id="IPR003593">
    <property type="entry name" value="AAA+_ATPase"/>
</dbReference>
<dbReference type="InterPro" id="IPR051782">
    <property type="entry name" value="ABC_Transporter_VariousFunc"/>
</dbReference>
<dbReference type="Pfam" id="PF00005">
    <property type="entry name" value="ABC_tran"/>
    <property type="match status" value="1"/>
</dbReference>
<gene>
    <name evidence="5" type="ORF">WMO14_05730</name>
</gene>
<dbReference type="Proteomes" id="UP001442364">
    <property type="component" value="Unassembled WGS sequence"/>
</dbReference>
<evidence type="ECO:0000256" key="1">
    <source>
        <dbReference type="ARBA" id="ARBA00022448"/>
    </source>
</evidence>
<proteinExistence type="predicted"/>
<dbReference type="PANTHER" id="PTHR42939">
    <property type="entry name" value="ABC TRANSPORTER ATP-BINDING PROTEIN ALBC-RELATED"/>
    <property type="match status" value="1"/>
</dbReference>
<dbReference type="RefSeq" id="WP_349153440.1">
    <property type="nucleotide sequence ID" value="NZ_JBBMER010000003.1"/>
</dbReference>
<feature type="domain" description="ABC transporter" evidence="4">
    <location>
        <begin position="5"/>
        <end position="227"/>
    </location>
</feature>
<dbReference type="InterPro" id="IPR027417">
    <property type="entry name" value="P-loop_NTPase"/>
</dbReference>
<keyword evidence="1" id="KW-0813">Transport</keyword>
<evidence type="ECO:0000313" key="6">
    <source>
        <dbReference type="Proteomes" id="UP001442364"/>
    </source>
</evidence>
<accession>A0ABV1BUF1</accession>
<dbReference type="SMART" id="SM00382">
    <property type="entry name" value="AAA"/>
    <property type="match status" value="1"/>
</dbReference>
<evidence type="ECO:0000259" key="4">
    <source>
        <dbReference type="PROSITE" id="PS50893"/>
    </source>
</evidence>
<evidence type="ECO:0000256" key="2">
    <source>
        <dbReference type="ARBA" id="ARBA00022741"/>
    </source>
</evidence>
<keyword evidence="2" id="KW-0547">Nucleotide-binding</keyword>
<dbReference type="CDD" id="cd03230">
    <property type="entry name" value="ABC_DR_subfamily_A"/>
    <property type="match status" value="1"/>
</dbReference>
<keyword evidence="3 5" id="KW-0067">ATP-binding</keyword>
<keyword evidence="6" id="KW-1185">Reference proteome</keyword>
<comment type="caution">
    <text evidence="5">The sequence shown here is derived from an EMBL/GenBank/DDBJ whole genome shotgun (WGS) entry which is preliminary data.</text>
</comment>
<name>A0ABV1BUF1_9FIRM</name>